<dbReference type="SUPFAM" id="SSF55136">
    <property type="entry name" value="Probable bacterial effector-binding domain"/>
    <property type="match status" value="1"/>
</dbReference>
<dbReference type="KEGG" id="lala:AB8B28_10515"/>
<dbReference type="Gene3D" id="3.20.80.10">
    <property type="entry name" value="Regulatory factor, effector binding domain"/>
    <property type="match status" value="1"/>
</dbReference>
<protein>
    <submittedName>
        <fullName evidence="2">GyrI-like domain-containing protein</fullName>
    </submittedName>
</protein>
<gene>
    <name evidence="2" type="ORF">AB8B28_10515</name>
</gene>
<evidence type="ECO:0000313" key="2">
    <source>
        <dbReference type="EMBL" id="XDU62064.1"/>
    </source>
</evidence>
<reference evidence="2" key="1">
    <citation type="submission" date="2024-07" db="EMBL/GenBank/DDBJ databases">
        <authorList>
            <person name="Li X.-J."/>
            <person name="Wang X."/>
        </authorList>
    </citation>
    <scope>NUCLEOTIDE SEQUENCE</scope>
    <source>
        <strain evidence="2">HSP-536</strain>
    </source>
</reference>
<sequence>MAFDFKKEFKKFYRPSQNPEIIEIPKMNFIAVRGKGNPNEKGGEYQKAVEMLYGVAYTLKMSYKTEYQIKDFFEYVVPPLEGLWWQENEKSENYLLNKELFNWISLIRVPDFVKRKDVEWAINRATEKKKKDFSKVEFFSYVEGFCVQCMHIGSYDNEPKTIQKMNDFLQKNGYNLDLAGKRYHHEIYLSDSRKTDTNKLKTIIRQPIKKQKSF</sequence>
<dbReference type="AlphaFoldDB" id="A0AB39V3V3"/>
<dbReference type="RefSeq" id="WP_369715693.1">
    <property type="nucleotide sequence ID" value="NZ_CP165647.1"/>
</dbReference>
<dbReference type="InterPro" id="IPR029442">
    <property type="entry name" value="GyrI-like"/>
</dbReference>
<dbReference type="InterPro" id="IPR011256">
    <property type="entry name" value="Reg_factor_effector_dom_sf"/>
</dbReference>
<proteinExistence type="predicted"/>
<evidence type="ECO:0000259" key="1">
    <source>
        <dbReference type="Pfam" id="PF06445"/>
    </source>
</evidence>
<dbReference type="Pfam" id="PF06445">
    <property type="entry name" value="GyrI-like"/>
    <property type="match status" value="1"/>
</dbReference>
<dbReference type="PIRSF" id="PIRSF031644">
    <property type="entry name" value="UCP031644"/>
    <property type="match status" value="1"/>
</dbReference>
<accession>A0AB39V3V3</accession>
<name>A0AB39V3V3_9FUSO</name>
<dbReference type="InterPro" id="IPR008319">
    <property type="entry name" value="GyrI-like_CCH_Lin2189-like"/>
</dbReference>
<feature type="domain" description="GyrI-like small molecule binding" evidence="1">
    <location>
        <begin position="18"/>
        <end position="209"/>
    </location>
</feature>
<organism evidence="2">
    <name type="scientific">Leptotrichia alba</name>
    <dbReference type="NCBI Taxonomy" id="3239304"/>
    <lineage>
        <taxon>Bacteria</taxon>
        <taxon>Fusobacteriati</taxon>
        <taxon>Fusobacteriota</taxon>
        <taxon>Fusobacteriia</taxon>
        <taxon>Fusobacteriales</taxon>
        <taxon>Leptotrichiaceae</taxon>
        <taxon>Leptotrichia</taxon>
    </lineage>
</organism>
<dbReference type="EMBL" id="CP165647">
    <property type="protein sequence ID" value="XDU62064.1"/>
    <property type="molecule type" value="Genomic_DNA"/>
</dbReference>